<dbReference type="PANTHER" id="PTHR33065">
    <property type="entry name" value="OS07G0486400 PROTEIN"/>
    <property type="match status" value="1"/>
</dbReference>
<evidence type="ECO:0000313" key="3">
    <source>
        <dbReference type="Proteomes" id="UP001443914"/>
    </source>
</evidence>
<feature type="domain" description="DUF6598" evidence="1">
    <location>
        <begin position="124"/>
        <end position="339"/>
    </location>
</feature>
<dbReference type="AlphaFoldDB" id="A0AAW1MZB2"/>
<dbReference type="Pfam" id="PF20241">
    <property type="entry name" value="DUF6598"/>
    <property type="match status" value="2"/>
</dbReference>
<dbReference type="Proteomes" id="UP001443914">
    <property type="component" value="Unassembled WGS sequence"/>
</dbReference>
<reference evidence="2" key="1">
    <citation type="submission" date="2024-03" db="EMBL/GenBank/DDBJ databases">
        <title>WGS assembly of Saponaria officinalis var. Norfolk2.</title>
        <authorList>
            <person name="Jenkins J."/>
            <person name="Shu S."/>
            <person name="Grimwood J."/>
            <person name="Barry K."/>
            <person name="Goodstein D."/>
            <person name="Schmutz J."/>
            <person name="Leebens-Mack J."/>
            <person name="Osbourn A."/>
        </authorList>
    </citation>
    <scope>NUCLEOTIDE SEQUENCE [LARGE SCALE GENOMIC DNA]</scope>
    <source>
        <strain evidence="2">JIC</strain>
    </source>
</reference>
<proteinExistence type="predicted"/>
<gene>
    <name evidence="2" type="ORF">RND81_02G207300</name>
</gene>
<protein>
    <recommendedName>
        <fullName evidence="1">DUF6598 domain-containing protein</fullName>
    </recommendedName>
</protein>
<dbReference type="EMBL" id="JBDFQZ010000002">
    <property type="protein sequence ID" value="KAK9750592.1"/>
    <property type="molecule type" value="Genomic_DNA"/>
</dbReference>
<sequence>MTMGRRRRRRCWCRRKAGLYICFPTPLVSFFNFLSKTCRFRLFLGILDHATLLPSQPITSLVPSHVGQEVVDEEVEAYLIECRKFILPGEDLSLCQYYEDRLRINGVTVGDRHLLSSPLFELHSVEVFPETEKSCYIYGEISLTDGKGNSIILYKKNKDEAEWIEEDDNELSITDHITIVPLKYKKVSVRLMDRNLSSISVVNRSFNVESSTSDFWSLKHHTVYGNGGYVTVYYRSIFAAVVADFDLTLYKEVSNTDDNGAEIYGVVRARRDSPFAGDRVKFDLTLFDKEEDEAVRVEYGESVELSRNQLIVPTCSSLSLFLKLFDSNTDSTVAKIIVKLEAFKPYTPIHEVWSDDNMWSAVVHVSWSLLDDFLDRYDTPKIENLSIEKLSLTSHNESYSTLPLQMLVEIYSISINHSAENDGFSGTITVRDDDGVSYVFKEDDLVHDICLWWPSRCFKAPNFRMNLKLLYREGITACHGYLDLSYQPEHLNKKLCSVIRSNLSFVTIYYSVFRKCLQGNVFIKFISPGSAPMDVDGSIFAQTSNFEETSYDKYFYRNVLFKVPDHITYYCESESYLPLQKSVIVGPIDGSVIITTDVVVYKAFARYNDAVLRGDMKFKVGHDETKIIMSQGYEIIVTLQWVYV</sequence>
<dbReference type="InterPro" id="IPR046533">
    <property type="entry name" value="DUF6598"/>
</dbReference>
<feature type="domain" description="DUF6598" evidence="1">
    <location>
        <begin position="407"/>
        <end position="605"/>
    </location>
</feature>
<organism evidence="2 3">
    <name type="scientific">Saponaria officinalis</name>
    <name type="common">Common soapwort</name>
    <name type="synonym">Lychnis saponaria</name>
    <dbReference type="NCBI Taxonomy" id="3572"/>
    <lineage>
        <taxon>Eukaryota</taxon>
        <taxon>Viridiplantae</taxon>
        <taxon>Streptophyta</taxon>
        <taxon>Embryophyta</taxon>
        <taxon>Tracheophyta</taxon>
        <taxon>Spermatophyta</taxon>
        <taxon>Magnoliopsida</taxon>
        <taxon>eudicotyledons</taxon>
        <taxon>Gunneridae</taxon>
        <taxon>Pentapetalae</taxon>
        <taxon>Caryophyllales</taxon>
        <taxon>Caryophyllaceae</taxon>
        <taxon>Caryophylleae</taxon>
        <taxon>Saponaria</taxon>
    </lineage>
</organism>
<evidence type="ECO:0000313" key="2">
    <source>
        <dbReference type="EMBL" id="KAK9750592.1"/>
    </source>
</evidence>
<keyword evidence="3" id="KW-1185">Reference proteome</keyword>
<accession>A0AAW1MZB2</accession>
<evidence type="ECO:0000259" key="1">
    <source>
        <dbReference type="Pfam" id="PF20241"/>
    </source>
</evidence>
<name>A0AAW1MZB2_SAPOF</name>
<comment type="caution">
    <text evidence="2">The sequence shown here is derived from an EMBL/GenBank/DDBJ whole genome shotgun (WGS) entry which is preliminary data.</text>
</comment>
<dbReference type="PANTHER" id="PTHR33065:SF88">
    <property type="entry name" value="OS11G0104220 PROTEIN"/>
    <property type="match status" value="1"/>
</dbReference>